<accession>A0A1C4FYS4</accession>
<sequence length="213" mass="23753">MYMRWVMLCLVAGMNTAMAQTDWKLNTDKGGIKIYTSLLSDSKVKAVKVSCNVQSTLSQFITLLLDVKSAPEWVYHTKSAVLVKQVSPSELYYYSEVNLPWPIQNRDFVAHLTVTQHPVTKVVTVDGPAVGGMVPVKTGIVRIENSMGKWVITPLVNGYLSVIYTLHVDPGGSLPAWLVNMFATEGPYKIFENLQQQLLKPAYKGVKLAYIKE</sequence>
<gene>
    <name evidence="3" type="ORF">GA0116948_11819</name>
</gene>
<dbReference type="PANTHER" id="PTHR19308:SF14">
    <property type="entry name" value="START DOMAIN-CONTAINING PROTEIN"/>
    <property type="match status" value="1"/>
</dbReference>
<dbReference type="STRING" id="1335309.GA0116948_11819"/>
<evidence type="ECO:0000256" key="1">
    <source>
        <dbReference type="SAM" id="SignalP"/>
    </source>
</evidence>
<dbReference type="PROSITE" id="PS50848">
    <property type="entry name" value="START"/>
    <property type="match status" value="1"/>
</dbReference>
<evidence type="ECO:0000259" key="2">
    <source>
        <dbReference type="PROSITE" id="PS50848"/>
    </source>
</evidence>
<proteinExistence type="predicted"/>
<dbReference type="GO" id="GO:0005737">
    <property type="term" value="C:cytoplasm"/>
    <property type="evidence" value="ECO:0007669"/>
    <property type="project" value="UniProtKB-ARBA"/>
</dbReference>
<keyword evidence="4" id="KW-1185">Reference proteome</keyword>
<dbReference type="AlphaFoldDB" id="A0A1C4FYS4"/>
<evidence type="ECO:0000313" key="3">
    <source>
        <dbReference type="EMBL" id="SCC60661.1"/>
    </source>
</evidence>
<dbReference type="Gene3D" id="3.30.530.20">
    <property type="match status" value="1"/>
</dbReference>
<dbReference type="GO" id="GO:0008289">
    <property type="term" value="F:lipid binding"/>
    <property type="evidence" value="ECO:0007669"/>
    <property type="project" value="InterPro"/>
</dbReference>
<feature type="signal peptide" evidence="1">
    <location>
        <begin position="1"/>
        <end position="19"/>
    </location>
</feature>
<reference evidence="3 4" key="1">
    <citation type="submission" date="2016-08" db="EMBL/GenBank/DDBJ databases">
        <authorList>
            <person name="Seilhamer J.J."/>
        </authorList>
    </citation>
    <scope>NUCLEOTIDE SEQUENCE [LARGE SCALE GENOMIC DNA]</scope>
    <source>
        <strain evidence="3 4">A37T2</strain>
    </source>
</reference>
<protein>
    <submittedName>
        <fullName evidence="3">START domain-containing protein</fullName>
    </submittedName>
</protein>
<dbReference type="SMART" id="SM00234">
    <property type="entry name" value="START"/>
    <property type="match status" value="1"/>
</dbReference>
<dbReference type="EMBL" id="FMAR01000018">
    <property type="protein sequence ID" value="SCC60661.1"/>
    <property type="molecule type" value="Genomic_DNA"/>
</dbReference>
<dbReference type="InterPro" id="IPR023393">
    <property type="entry name" value="START-like_dom_sf"/>
</dbReference>
<keyword evidence="1" id="KW-0732">Signal</keyword>
<feature type="chain" id="PRO_5008692281" evidence="1">
    <location>
        <begin position="20"/>
        <end position="213"/>
    </location>
</feature>
<dbReference type="InterPro" id="IPR028347">
    <property type="entry name" value="START_dom_prot"/>
</dbReference>
<dbReference type="InterPro" id="IPR051213">
    <property type="entry name" value="START_lipid_transfer"/>
</dbReference>
<dbReference type="PIRSF" id="PIRSF039033">
    <property type="entry name" value="START_dom"/>
    <property type="match status" value="1"/>
</dbReference>
<dbReference type="Proteomes" id="UP000242818">
    <property type="component" value="Unassembled WGS sequence"/>
</dbReference>
<dbReference type="SUPFAM" id="SSF55961">
    <property type="entry name" value="Bet v1-like"/>
    <property type="match status" value="1"/>
</dbReference>
<dbReference type="RefSeq" id="WP_249260578.1">
    <property type="nucleotide sequence ID" value="NZ_FMAR01000018.1"/>
</dbReference>
<dbReference type="Pfam" id="PF01852">
    <property type="entry name" value="START"/>
    <property type="match status" value="1"/>
</dbReference>
<evidence type="ECO:0000313" key="4">
    <source>
        <dbReference type="Proteomes" id="UP000242818"/>
    </source>
</evidence>
<dbReference type="PANTHER" id="PTHR19308">
    <property type="entry name" value="PHOSPHATIDYLCHOLINE TRANSFER PROTEIN"/>
    <property type="match status" value="1"/>
</dbReference>
<organism evidence="3 4">
    <name type="scientific">Chitinophaga costaii</name>
    <dbReference type="NCBI Taxonomy" id="1335309"/>
    <lineage>
        <taxon>Bacteria</taxon>
        <taxon>Pseudomonadati</taxon>
        <taxon>Bacteroidota</taxon>
        <taxon>Chitinophagia</taxon>
        <taxon>Chitinophagales</taxon>
        <taxon>Chitinophagaceae</taxon>
        <taxon>Chitinophaga</taxon>
    </lineage>
</organism>
<name>A0A1C4FYS4_9BACT</name>
<feature type="domain" description="START" evidence="2">
    <location>
        <begin position="23"/>
        <end position="203"/>
    </location>
</feature>
<dbReference type="InterPro" id="IPR002913">
    <property type="entry name" value="START_lipid-bd_dom"/>
</dbReference>